<dbReference type="Pfam" id="PF00583">
    <property type="entry name" value="Acetyltransf_1"/>
    <property type="match status" value="1"/>
</dbReference>
<evidence type="ECO:0000256" key="2">
    <source>
        <dbReference type="ARBA" id="ARBA00023315"/>
    </source>
</evidence>
<dbReference type="EMBL" id="BNJF01000001">
    <property type="protein sequence ID" value="GHO42411.1"/>
    <property type="molecule type" value="Genomic_DNA"/>
</dbReference>
<comment type="caution">
    <text evidence="4">The sequence shown here is derived from an EMBL/GenBank/DDBJ whole genome shotgun (WGS) entry which is preliminary data.</text>
</comment>
<dbReference type="Gene3D" id="3.40.630.30">
    <property type="match status" value="1"/>
</dbReference>
<keyword evidence="5" id="KW-1185">Reference proteome</keyword>
<evidence type="ECO:0000256" key="1">
    <source>
        <dbReference type="ARBA" id="ARBA00022679"/>
    </source>
</evidence>
<dbReference type="AlphaFoldDB" id="A0A8J3HSE6"/>
<dbReference type="InterPro" id="IPR000182">
    <property type="entry name" value="GNAT_dom"/>
</dbReference>
<gene>
    <name evidence="4" type="ORF">KSX_05740</name>
</gene>
<organism evidence="4 5">
    <name type="scientific">Ktedonospora formicarum</name>
    <dbReference type="NCBI Taxonomy" id="2778364"/>
    <lineage>
        <taxon>Bacteria</taxon>
        <taxon>Bacillati</taxon>
        <taxon>Chloroflexota</taxon>
        <taxon>Ktedonobacteria</taxon>
        <taxon>Ktedonobacterales</taxon>
        <taxon>Ktedonobacteraceae</taxon>
        <taxon>Ktedonospora</taxon>
    </lineage>
</organism>
<evidence type="ECO:0000313" key="5">
    <source>
        <dbReference type="Proteomes" id="UP000612362"/>
    </source>
</evidence>
<dbReference type="PROSITE" id="PS51186">
    <property type="entry name" value="GNAT"/>
    <property type="match status" value="1"/>
</dbReference>
<accession>A0A8J3HSE6</accession>
<dbReference type="RefSeq" id="WP_220191953.1">
    <property type="nucleotide sequence ID" value="NZ_BNJF01000001.1"/>
</dbReference>
<reference evidence="4" key="1">
    <citation type="submission" date="2020-10" db="EMBL/GenBank/DDBJ databases">
        <title>Taxonomic study of unclassified bacteria belonging to the class Ktedonobacteria.</title>
        <authorList>
            <person name="Yabe S."/>
            <person name="Wang C.M."/>
            <person name="Zheng Y."/>
            <person name="Sakai Y."/>
            <person name="Cavaletti L."/>
            <person name="Monciardini P."/>
            <person name="Donadio S."/>
        </authorList>
    </citation>
    <scope>NUCLEOTIDE SEQUENCE</scope>
    <source>
        <strain evidence="4">SOSP1-1</strain>
    </source>
</reference>
<protein>
    <submittedName>
        <fullName evidence="4">N-acetyltransferase</fullName>
    </submittedName>
</protein>
<dbReference type="Proteomes" id="UP000612362">
    <property type="component" value="Unassembled WGS sequence"/>
</dbReference>
<dbReference type="PANTHER" id="PTHR43877:SF1">
    <property type="entry name" value="ACETYLTRANSFERASE"/>
    <property type="match status" value="1"/>
</dbReference>
<dbReference type="GO" id="GO:0016747">
    <property type="term" value="F:acyltransferase activity, transferring groups other than amino-acyl groups"/>
    <property type="evidence" value="ECO:0007669"/>
    <property type="project" value="InterPro"/>
</dbReference>
<keyword evidence="2" id="KW-0012">Acyltransferase</keyword>
<keyword evidence="1" id="KW-0808">Transferase</keyword>
<evidence type="ECO:0000313" key="4">
    <source>
        <dbReference type="EMBL" id="GHO42411.1"/>
    </source>
</evidence>
<dbReference type="CDD" id="cd04301">
    <property type="entry name" value="NAT_SF"/>
    <property type="match status" value="1"/>
</dbReference>
<proteinExistence type="predicted"/>
<name>A0A8J3HSE6_9CHLR</name>
<sequence>MQNLIQIRPAQPGDAERAALLLHSAYTHTHVTYPPQDIQESGFITRLQDFFRQNTNRFSYQHIQVAEQNSEVVGVILSFGGRTEVDLNTAIGNWLEREALDDEWYIDALAVFQNWGRQGIGACLLHSAERQALQHHYSKIALHVAQENTAALDLYTRLGYIVTQQAVLYQRPHIRMVKKLDHKELGINE</sequence>
<dbReference type="PANTHER" id="PTHR43877">
    <property type="entry name" value="AMINOALKYLPHOSPHONATE N-ACETYLTRANSFERASE-RELATED-RELATED"/>
    <property type="match status" value="1"/>
</dbReference>
<dbReference type="InterPro" id="IPR050832">
    <property type="entry name" value="Bact_Acetyltransf"/>
</dbReference>
<evidence type="ECO:0000259" key="3">
    <source>
        <dbReference type="PROSITE" id="PS51186"/>
    </source>
</evidence>
<dbReference type="SUPFAM" id="SSF55729">
    <property type="entry name" value="Acyl-CoA N-acyltransferases (Nat)"/>
    <property type="match status" value="1"/>
</dbReference>
<dbReference type="InterPro" id="IPR016181">
    <property type="entry name" value="Acyl_CoA_acyltransferase"/>
</dbReference>
<feature type="domain" description="N-acetyltransferase" evidence="3">
    <location>
        <begin position="5"/>
        <end position="181"/>
    </location>
</feature>